<reference evidence="1 2" key="1">
    <citation type="submission" date="2021-06" db="EMBL/GenBank/DDBJ databases">
        <title>Caerostris darwini draft genome.</title>
        <authorList>
            <person name="Kono N."/>
            <person name="Arakawa K."/>
        </authorList>
    </citation>
    <scope>NUCLEOTIDE SEQUENCE [LARGE SCALE GENOMIC DNA]</scope>
</reference>
<comment type="caution">
    <text evidence="1">The sequence shown here is derived from an EMBL/GenBank/DDBJ whole genome shotgun (WGS) entry which is preliminary data.</text>
</comment>
<dbReference type="PANTHER" id="PTHR47510:SF3">
    <property type="entry name" value="ENDO_EXONUCLEASE_PHOSPHATASE DOMAIN-CONTAINING PROTEIN"/>
    <property type="match status" value="1"/>
</dbReference>
<keyword evidence="2" id="KW-1185">Reference proteome</keyword>
<dbReference type="Proteomes" id="UP001054837">
    <property type="component" value="Unassembled WGS sequence"/>
</dbReference>
<protein>
    <submittedName>
        <fullName evidence="1">Uncharacterized protein</fullName>
    </submittedName>
</protein>
<dbReference type="AlphaFoldDB" id="A0AAV4VD73"/>
<proteinExistence type="predicted"/>
<name>A0AAV4VD73_9ARAC</name>
<dbReference type="PANTHER" id="PTHR47510">
    <property type="entry name" value="REVERSE TRANSCRIPTASE DOMAIN-CONTAINING PROTEIN"/>
    <property type="match status" value="1"/>
</dbReference>
<organism evidence="1 2">
    <name type="scientific">Caerostris darwini</name>
    <dbReference type="NCBI Taxonomy" id="1538125"/>
    <lineage>
        <taxon>Eukaryota</taxon>
        <taxon>Metazoa</taxon>
        <taxon>Ecdysozoa</taxon>
        <taxon>Arthropoda</taxon>
        <taxon>Chelicerata</taxon>
        <taxon>Arachnida</taxon>
        <taxon>Araneae</taxon>
        <taxon>Araneomorphae</taxon>
        <taxon>Entelegynae</taxon>
        <taxon>Araneoidea</taxon>
        <taxon>Araneidae</taxon>
        <taxon>Caerostris</taxon>
    </lineage>
</organism>
<evidence type="ECO:0000313" key="2">
    <source>
        <dbReference type="Proteomes" id="UP001054837"/>
    </source>
</evidence>
<sequence length="642" mass="73842">MEENTSTMDSLLEGLLPPADLLSGIPKDANGTMELALGHYKNIINLADKKDIKTDTRAAFRENAMSLLSLLVSQSIKMAQLEGRVCELEKSKAEVSNHQQKALINETSAMAKPSFAAVTKNKGQSEKKSVRIEKPPTPTIRRKFLTTIKPIEKDSNSLITKKVVQNSINIRKIKVAVKNVRHINNGGILIETDNEKHLDTLIEEFKKKDELVQKYTIAKPVARKPHIICFNVSSETGEVELADSLKNQFQEENEELEDAFNIKHHFKTKRGINWIIEVNPTIYARVSDEISNSDHNLLEVTWYTEHQTIPTNGTIHISNSNWLFIKKIIFQIINNHANKTISDPNHFIEHLQQELITKCTNTSYPTRSRRKNAVWWTLELKVKRSRTRALRRFYQKEMDEDARKIKKAAFKKSQAEYKKLIIRTKRSKFKDFINNITTNNCFGKNYQILTYKKKRAQITNKIAKDDGSFSESISTILKYHFPLCSEASSLPITFSTDSNFLEISSGELEAEIHNIKYKKAAGLDGIPGEIVKEIYYANPEWFRSLLNNLLSQGNFPAFWKRTRIALIPKDNRQLNHPKDFRPICILPCWGKVFDKILAERLTFLLEEKTSSIKVNLASGRKDLRLTPYKTSRTILWQLTRKN</sequence>
<dbReference type="EMBL" id="BPLQ01012828">
    <property type="protein sequence ID" value="GIY68082.1"/>
    <property type="molecule type" value="Genomic_DNA"/>
</dbReference>
<accession>A0AAV4VD73</accession>
<evidence type="ECO:0000313" key="1">
    <source>
        <dbReference type="EMBL" id="GIY68082.1"/>
    </source>
</evidence>
<gene>
    <name evidence="1" type="primary">R1A1-elementORF2_26</name>
    <name evidence="1" type="ORF">CDAR_452991</name>
</gene>